<dbReference type="PANTHER" id="PTHR11533">
    <property type="entry name" value="PROTEASE M1 ZINC METALLOPROTEASE"/>
    <property type="match status" value="1"/>
</dbReference>
<keyword evidence="3 9" id="KW-0031">Aminopeptidase</keyword>
<evidence type="ECO:0000313" key="15">
    <source>
        <dbReference type="Proteomes" id="UP000666369"/>
    </source>
</evidence>
<dbReference type="Pfam" id="PF17900">
    <property type="entry name" value="Peptidase_M1_N"/>
    <property type="match status" value="1"/>
</dbReference>
<dbReference type="Gene3D" id="2.60.40.1910">
    <property type="match status" value="1"/>
</dbReference>
<dbReference type="InterPro" id="IPR027268">
    <property type="entry name" value="Peptidase_M4/M1_CTD_sf"/>
</dbReference>
<evidence type="ECO:0000256" key="1">
    <source>
        <dbReference type="ARBA" id="ARBA00000098"/>
    </source>
</evidence>
<evidence type="ECO:0000256" key="3">
    <source>
        <dbReference type="ARBA" id="ARBA00022438"/>
    </source>
</evidence>
<dbReference type="InterPro" id="IPR042097">
    <property type="entry name" value="Aminopeptidase_N-like_N_sf"/>
</dbReference>
<dbReference type="CDD" id="cd09601">
    <property type="entry name" value="M1_APN-Q_like"/>
    <property type="match status" value="1"/>
</dbReference>
<keyword evidence="5 9" id="KW-0479">Metal-binding</keyword>
<dbReference type="SUPFAM" id="SSF63737">
    <property type="entry name" value="Leukotriene A4 hydrolase N-terminal domain"/>
    <property type="match status" value="1"/>
</dbReference>
<comment type="similarity">
    <text evidence="2 9">Belongs to the peptidase M1 family.</text>
</comment>
<dbReference type="InterPro" id="IPR045357">
    <property type="entry name" value="Aminopeptidase_N-like_N"/>
</dbReference>
<name>A0ABX0FKH8_9BURK</name>
<evidence type="ECO:0000259" key="13">
    <source>
        <dbReference type="Pfam" id="PF17900"/>
    </source>
</evidence>
<evidence type="ECO:0000256" key="5">
    <source>
        <dbReference type="ARBA" id="ARBA00022723"/>
    </source>
</evidence>
<dbReference type="InterPro" id="IPR034016">
    <property type="entry name" value="M1_APN-typ"/>
</dbReference>
<feature type="domain" description="Aminopeptidase N-like N-terminal" evidence="13">
    <location>
        <begin position="43"/>
        <end position="227"/>
    </location>
</feature>
<dbReference type="InterPro" id="IPR014782">
    <property type="entry name" value="Peptidase_M1_dom"/>
</dbReference>
<keyword evidence="8 9" id="KW-0482">Metalloprotease</keyword>
<feature type="domain" description="ERAP1-like C-terminal" evidence="12">
    <location>
        <begin position="554"/>
        <end position="862"/>
    </location>
</feature>
<keyword evidence="4 9" id="KW-0645">Protease</keyword>
<keyword evidence="6 9" id="KW-0378">Hydrolase</keyword>
<dbReference type="SUPFAM" id="SSF55486">
    <property type="entry name" value="Metalloproteases ('zincins'), catalytic domain"/>
    <property type="match status" value="1"/>
</dbReference>
<keyword evidence="15" id="KW-1185">Reference proteome</keyword>
<evidence type="ECO:0000259" key="11">
    <source>
        <dbReference type="Pfam" id="PF01433"/>
    </source>
</evidence>
<evidence type="ECO:0000256" key="6">
    <source>
        <dbReference type="ARBA" id="ARBA00022801"/>
    </source>
</evidence>
<dbReference type="EMBL" id="JAADJT010000005">
    <property type="protein sequence ID" value="NGZ85089.1"/>
    <property type="molecule type" value="Genomic_DNA"/>
</dbReference>
<evidence type="ECO:0000259" key="12">
    <source>
        <dbReference type="Pfam" id="PF11838"/>
    </source>
</evidence>
<evidence type="ECO:0000256" key="9">
    <source>
        <dbReference type="RuleBase" id="RU364040"/>
    </source>
</evidence>
<sequence length="884" mass="96197">MHRSIISVAATIMIAMCAAPAAYASAATPTAAPITTQLPRNVVPSHYAVSLSPDAKAGTFVARTVITLDFKELSSSITLNAAGLAFSSATLLDEGTQSPVIASNIVLDTARQIATFTFAKPVGRGRHRLALEYAGKIGTQPVGLFSLDYDNKEGHQRALYTQFENSDARRVVPSWDEPNYKATFALDVTVPTSDMAVSNMPAASSIDLGDGRKRVTFATTPRMATYVLFFGLGQFERATAKVDDTEIGVVTQKGALSQAQFALESTKSVLAEYNDYFGVRYPLPKLDNVAAPGRSQFFGAMENWGGIFTFEYAMLLNPAISTQADKQSVFKTLAHEMAHQWFGDLVTMQWWDELWLNEGFASWMENRTTAKLHPEWNTAMSSVRVRESAMQLDAIATTHPVVQHIETVEQASSAFDFITYLKGESVIRMLEAYVGPDAWREGVRAYMKDHAYGNTVSDDLWKTVERAAGKPITAIAHDFTLQPGIPMISVGDAVCADGATTVTLTQGEFSQDQPQKAPLSWRVPVVVQTIGGATMRALLSDGKVTLHLDGCGPLLVNSGQSGYYRTLYAQRAFTELATAFGTLAPIDQLGLMSDAWSLGLAGEQDASSFLDLASGTPLDADTQIWSKIAGVFDAINDHYEADPTRQRKFASYAIARLAPKLAQLGWTARQGEPEPYAILRSSLIGTLSDLGDPLVIAEARRRYAARAEDPTAVPVALRKTILRVVARHADAATWDGLHAAARTETSQLIKDQFYDLLSSSIDPRLSKLALELALTDEPGATNSPQMILRVAALHPDQAFDFALAHLPEVNAKIDSTAVIRYFPSLAEGTADPAMLGKLDAYAKANLPEEARRNVDTAMASIRYRIKVRSERLPAIDTWLVAHQN</sequence>
<dbReference type="Gene3D" id="2.60.40.1730">
    <property type="entry name" value="tricorn interacting facor f3 domain"/>
    <property type="match status" value="1"/>
</dbReference>
<dbReference type="Proteomes" id="UP000666369">
    <property type="component" value="Unassembled WGS sequence"/>
</dbReference>
<dbReference type="InterPro" id="IPR050344">
    <property type="entry name" value="Peptidase_M1_aminopeptidases"/>
</dbReference>
<gene>
    <name evidence="14" type="ORF">GW587_12605</name>
</gene>
<dbReference type="PANTHER" id="PTHR11533:SF174">
    <property type="entry name" value="PUROMYCIN-SENSITIVE AMINOPEPTIDASE-RELATED"/>
    <property type="match status" value="1"/>
</dbReference>
<proteinExistence type="inferred from homology"/>
<comment type="catalytic activity">
    <reaction evidence="1">
        <text>Release of an N-terminal amino acid, Xaa-|-Yaa- from a peptide, amide or arylamide. Xaa is preferably Ala, but may be most amino acids including Pro (slow action). When a terminal hydrophobic residue is followed by a prolyl residue, the two may be released as an intact Xaa-Pro dipeptide.</text>
        <dbReference type="EC" id="3.4.11.2"/>
    </reaction>
</comment>
<comment type="cofactor">
    <cofactor evidence="9">
        <name>Zn(2+)</name>
        <dbReference type="ChEBI" id="CHEBI:29105"/>
    </cofactor>
    <text evidence="9">Binds 1 zinc ion per subunit.</text>
</comment>
<dbReference type="Pfam" id="PF01433">
    <property type="entry name" value="Peptidase_M1"/>
    <property type="match status" value="1"/>
</dbReference>
<evidence type="ECO:0000313" key="14">
    <source>
        <dbReference type="EMBL" id="NGZ85089.1"/>
    </source>
</evidence>
<evidence type="ECO:0000256" key="10">
    <source>
        <dbReference type="SAM" id="SignalP"/>
    </source>
</evidence>
<keyword evidence="10" id="KW-0732">Signal</keyword>
<keyword evidence="7 9" id="KW-0862">Zinc</keyword>
<accession>A0ABX0FKH8</accession>
<evidence type="ECO:0000256" key="7">
    <source>
        <dbReference type="ARBA" id="ARBA00022833"/>
    </source>
</evidence>
<feature type="chain" id="PRO_5045538947" description="Aminopeptidase" evidence="10">
    <location>
        <begin position="27"/>
        <end position="884"/>
    </location>
</feature>
<comment type="caution">
    <text evidence="14">The sequence shown here is derived from an EMBL/GenBank/DDBJ whole genome shotgun (WGS) entry which is preliminary data.</text>
</comment>
<evidence type="ECO:0000256" key="4">
    <source>
        <dbReference type="ARBA" id="ARBA00022670"/>
    </source>
</evidence>
<dbReference type="InterPro" id="IPR024571">
    <property type="entry name" value="ERAP1-like_C_dom"/>
</dbReference>
<reference evidence="15" key="1">
    <citation type="submission" date="2023-07" db="EMBL/GenBank/DDBJ databases">
        <title>Duganella aceri sp. nov., isolated from tree sap.</title>
        <authorList>
            <person name="Kim I.S."/>
        </authorList>
    </citation>
    <scope>NUCLEOTIDE SEQUENCE [LARGE SCALE GENOMIC DNA]</scope>
    <source>
        <strain evidence="15">SAP-35</strain>
    </source>
</reference>
<evidence type="ECO:0000256" key="8">
    <source>
        <dbReference type="ARBA" id="ARBA00023049"/>
    </source>
</evidence>
<dbReference type="RefSeq" id="WP_166103170.1">
    <property type="nucleotide sequence ID" value="NZ_JAADJT010000005.1"/>
</dbReference>
<dbReference type="Gene3D" id="1.10.390.10">
    <property type="entry name" value="Neutral Protease Domain 2"/>
    <property type="match status" value="1"/>
</dbReference>
<feature type="domain" description="Peptidase M1 membrane alanine aminopeptidase" evidence="11">
    <location>
        <begin position="261"/>
        <end position="478"/>
    </location>
</feature>
<dbReference type="PRINTS" id="PR00756">
    <property type="entry name" value="ALADIPTASE"/>
</dbReference>
<dbReference type="EC" id="3.4.11.-" evidence="9"/>
<dbReference type="Pfam" id="PF11838">
    <property type="entry name" value="ERAP1_C"/>
    <property type="match status" value="1"/>
</dbReference>
<dbReference type="InterPro" id="IPR001930">
    <property type="entry name" value="Peptidase_M1"/>
</dbReference>
<dbReference type="Gene3D" id="1.25.50.20">
    <property type="match status" value="1"/>
</dbReference>
<organism evidence="14 15">
    <name type="scientific">Duganella aceris</name>
    <dbReference type="NCBI Taxonomy" id="2703883"/>
    <lineage>
        <taxon>Bacteria</taxon>
        <taxon>Pseudomonadati</taxon>
        <taxon>Pseudomonadota</taxon>
        <taxon>Betaproteobacteria</taxon>
        <taxon>Burkholderiales</taxon>
        <taxon>Oxalobacteraceae</taxon>
        <taxon>Telluria group</taxon>
        <taxon>Duganella</taxon>
    </lineage>
</organism>
<feature type="signal peptide" evidence="10">
    <location>
        <begin position="1"/>
        <end position="26"/>
    </location>
</feature>
<protein>
    <recommendedName>
        <fullName evidence="9">Aminopeptidase</fullName>
        <ecNumber evidence="9">3.4.11.-</ecNumber>
    </recommendedName>
</protein>
<evidence type="ECO:0000256" key="2">
    <source>
        <dbReference type="ARBA" id="ARBA00010136"/>
    </source>
</evidence>